<proteinExistence type="predicted"/>
<protein>
    <recommendedName>
        <fullName evidence="4">Lipoprotein</fullName>
    </recommendedName>
</protein>
<accession>A0A0L6JY40</accession>
<dbReference type="PROSITE" id="PS51257">
    <property type="entry name" value="PROKAR_LIPOPROTEIN"/>
    <property type="match status" value="1"/>
</dbReference>
<comment type="caution">
    <text evidence="2">The sequence shown here is derived from an EMBL/GenBank/DDBJ whole genome shotgun (WGS) entry which is preliminary data.</text>
</comment>
<keyword evidence="1" id="KW-0732">Signal</keyword>
<sequence length="171" mass="19798" precursor="true">MCRYLKLMLIICIAGFILLSCRSNNTVNEDEHFPQPEVVKVYNMGEKEFELSSEKCTELRDLLDKMTFKKLDIIPPRLSAEILPDDYVIVNKIPCITINLPKDYNTKNLISAKSLESAKENDYMPYSGKIFIPLDGQYRGVLYLYSNAKRITHIERLSDSDLDEIIKLINR</sequence>
<evidence type="ECO:0000313" key="2">
    <source>
        <dbReference type="EMBL" id="KNY30372.1"/>
    </source>
</evidence>
<name>A0A0L6JY40_9FIRM</name>
<dbReference type="RefSeq" id="WP_036939991.1">
    <property type="nucleotide sequence ID" value="NZ_JQKC01000010.1"/>
</dbReference>
<evidence type="ECO:0000256" key="1">
    <source>
        <dbReference type="SAM" id="SignalP"/>
    </source>
</evidence>
<reference evidence="3" key="1">
    <citation type="submission" date="2015-07" db="EMBL/GenBank/DDBJ databases">
        <title>Near-Complete Genome Sequence of the Cellulolytic Bacterium Bacteroides (Pseudobacteroides) cellulosolvens ATCC 35603.</title>
        <authorList>
            <person name="Dassa B."/>
            <person name="Utturkar S.M."/>
            <person name="Klingeman D.M."/>
            <person name="Hurt R.A."/>
            <person name="Keller M."/>
            <person name="Xu J."/>
            <person name="Reddy Y.H.K."/>
            <person name="Borovok I."/>
            <person name="Grinberg I.R."/>
            <person name="Lamed R."/>
            <person name="Zhivin O."/>
            <person name="Bayer E.A."/>
            <person name="Brown S.D."/>
        </authorList>
    </citation>
    <scope>NUCLEOTIDE SEQUENCE [LARGE SCALE GENOMIC DNA]</scope>
    <source>
        <strain evidence="3">DSM 2933</strain>
    </source>
</reference>
<keyword evidence="3" id="KW-1185">Reference proteome</keyword>
<feature type="signal peptide" evidence="1">
    <location>
        <begin position="1"/>
        <end position="22"/>
    </location>
</feature>
<dbReference type="AlphaFoldDB" id="A0A0L6JY40"/>
<feature type="chain" id="PRO_5038400567" description="Lipoprotein" evidence="1">
    <location>
        <begin position="23"/>
        <end position="171"/>
    </location>
</feature>
<dbReference type="Proteomes" id="UP000036923">
    <property type="component" value="Unassembled WGS sequence"/>
</dbReference>
<organism evidence="2 3">
    <name type="scientific">Pseudobacteroides cellulosolvens ATCC 35603 = DSM 2933</name>
    <dbReference type="NCBI Taxonomy" id="398512"/>
    <lineage>
        <taxon>Bacteria</taxon>
        <taxon>Bacillati</taxon>
        <taxon>Bacillota</taxon>
        <taxon>Clostridia</taxon>
        <taxon>Eubacteriales</taxon>
        <taxon>Oscillospiraceae</taxon>
        <taxon>Pseudobacteroides</taxon>
    </lineage>
</organism>
<evidence type="ECO:0008006" key="4">
    <source>
        <dbReference type="Google" id="ProtNLM"/>
    </source>
</evidence>
<gene>
    <name evidence="2" type="ORF">Bccel_5652</name>
</gene>
<dbReference type="EMBL" id="LGTC01000001">
    <property type="protein sequence ID" value="KNY30372.1"/>
    <property type="molecule type" value="Genomic_DNA"/>
</dbReference>
<evidence type="ECO:0000313" key="3">
    <source>
        <dbReference type="Proteomes" id="UP000036923"/>
    </source>
</evidence>